<evidence type="ECO:0000256" key="9">
    <source>
        <dbReference type="PROSITE-ProRule" id="PRU00284"/>
    </source>
</evidence>
<evidence type="ECO:0000259" key="14">
    <source>
        <dbReference type="PROSITE" id="PS50885"/>
    </source>
</evidence>
<evidence type="ECO:0000313" key="15">
    <source>
        <dbReference type="EMBL" id="KIQ04445.1"/>
    </source>
</evidence>
<reference evidence="15 16" key="1">
    <citation type="submission" date="2014-12" db="EMBL/GenBank/DDBJ databases">
        <title>16Stimator: statistical estimation of ribosomal gene copy numbers from draft genome assemblies.</title>
        <authorList>
            <person name="Perisin M.A."/>
            <person name="Vetter M."/>
            <person name="Gilbert J.A."/>
            <person name="Bergelson J."/>
        </authorList>
    </citation>
    <scope>NUCLEOTIDE SEQUENCE [LARGE SCALE GENOMIC DNA]</scope>
    <source>
        <strain evidence="15 16">MEJ086</strain>
    </source>
</reference>
<evidence type="ECO:0000256" key="3">
    <source>
        <dbReference type="ARBA" id="ARBA00022481"/>
    </source>
</evidence>
<feature type="transmembrane region" description="Helical" evidence="11">
    <location>
        <begin position="270"/>
        <end position="290"/>
    </location>
</feature>
<dbReference type="PANTHER" id="PTHR32089">
    <property type="entry name" value="METHYL-ACCEPTING CHEMOTAXIS PROTEIN MCPB"/>
    <property type="match status" value="1"/>
</dbReference>
<dbReference type="EMBL" id="JXQW01000008">
    <property type="protein sequence ID" value="KIQ04445.1"/>
    <property type="molecule type" value="Genomic_DNA"/>
</dbReference>
<sequence>MPFFLSWKQKFRLLIVITLSSLALMTASSFWASQKLDNALQARENATAYAGASATLMNQWLKLGAERRRLTPEGEADFQASLASLGDLARQYVEHAGGLNDASLIDSARYIDELLQDDIRLQQNWLEQSHELGLTPFTGQRARLAESGKGLERVSISLIQASIAEALSNQRDYLATFDAAYAGRVQAALSDLQARIIELEWQDSQVGKAVSTYTADFTTADTLIRRIAATEKHLFEQGRQVEESIDAQNLYLQQNVLSATTRQAEQARSAANWTMALTFVLVSLFMLVTLSQASRLLMAQLDKVNRLLSQVAAGNLTARIDVGVNPRDEFNQLGSASNQMTQGIAGVIRQVVDGNRELNHLHSYLNEAMRRLEENSTQVEMQTEQAASASQQISATVNEMAQRTTDVGNATQAAYQSARNGATVIVASADNMRHLSQLIQDTHTQVTALTQSSGKVTSIIDVINGLADQTNLLALNAAIEAARAGEAGRGFSVVADEVRSLAQKTVAATTDIALIVNELRQQTQRMDQLMVSGLNLAEQGERSSGEVALAIDGITGSMEHLSTEMSQVVVAIEQISSTTEEIVAKVEDINLHTGRTKTLRLSLDEHTQGLSRQVEALNHSANRFRIA</sequence>
<keyword evidence="7 9" id="KW-0807">Transducer</keyword>
<dbReference type="InterPro" id="IPR003660">
    <property type="entry name" value="HAMP_dom"/>
</dbReference>
<feature type="chain" id="PRO_5002213671" evidence="12">
    <location>
        <begin position="33"/>
        <end position="627"/>
    </location>
</feature>
<keyword evidence="10" id="KW-0175">Coiled coil</keyword>
<organism evidence="15 16">
    <name type="scientific">Pseudomonas fulva</name>
    <dbReference type="NCBI Taxonomy" id="47880"/>
    <lineage>
        <taxon>Bacteria</taxon>
        <taxon>Pseudomonadati</taxon>
        <taxon>Pseudomonadota</taxon>
        <taxon>Gammaproteobacteria</taxon>
        <taxon>Pseudomonadales</taxon>
        <taxon>Pseudomonadaceae</taxon>
        <taxon>Pseudomonas</taxon>
    </lineage>
</organism>
<comment type="similarity">
    <text evidence="8">Belongs to the methyl-accepting chemotaxis (MCP) protein family.</text>
</comment>
<dbReference type="Proteomes" id="UP000032068">
    <property type="component" value="Unassembled WGS sequence"/>
</dbReference>
<dbReference type="GO" id="GO:0005886">
    <property type="term" value="C:plasma membrane"/>
    <property type="evidence" value="ECO:0007669"/>
    <property type="project" value="UniProtKB-SubCell"/>
</dbReference>
<dbReference type="AlphaFoldDB" id="A0A0D0JEN1"/>
<dbReference type="InterPro" id="IPR004090">
    <property type="entry name" value="Chemotax_Me-accpt_rcpt"/>
</dbReference>
<evidence type="ECO:0000256" key="1">
    <source>
        <dbReference type="ARBA" id="ARBA00004651"/>
    </source>
</evidence>
<comment type="caution">
    <text evidence="15">The sequence shown here is derived from an EMBL/GenBank/DDBJ whole genome shotgun (WGS) entry which is preliminary data.</text>
</comment>
<dbReference type="RefSeq" id="WP_042552853.1">
    <property type="nucleotide sequence ID" value="NZ_JXQW01000008.1"/>
</dbReference>
<keyword evidence="2" id="KW-1003">Cell membrane</keyword>
<comment type="subcellular location">
    <subcellularLocation>
        <location evidence="1">Cell membrane</location>
        <topology evidence="1">Multi-pass membrane protein</topology>
    </subcellularLocation>
</comment>
<evidence type="ECO:0000256" key="12">
    <source>
        <dbReference type="SAM" id="SignalP"/>
    </source>
</evidence>
<dbReference type="PROSITE" id="PS50111">
    <property type="entry name" value="CHEMOTAXIS_TRANSDUC_2"/>
    <property type="match status" value="1"/>
</dbReference>
<dbReference type="OrthoDB" id="6092731at2"/>
<evidence type="ECO:0000313" key="16">
    <source>
        <dbReference type="Proteomes" id="UP000032068"/>
    </source>
</evidence>
<evidence type="ECO:0000256" key="10">
    <source>
        <dbReference type="SAM" id="Coils"/>
    </source>
</evidence>
<gene>
    <name evidence="15" type="ORF">RU08_05765</name>
</gene>
<keyword evidence="4 11" id="KW-0812">Transmembrane</keyword>
<dbReference type="GO" id="GO:0004888">
    <property type="term" value="F:transmembrane signaling receptor activity"/>
    <property type="evidence" value="ECO:0007669"/>
    <property type="project" value="InterPro"/>
</dbReference>
<accession>A0A0D0JEN1</accession>
<dbReference type="GO" id="GO:0007165">
    <property type="term" value="P:signal transduction"/>
    <property type="evidence" value="ECO:0007669"/>
    <property type="project" value="UniProtKB-KW"/>
</dbReference>
<evidence type="ECO:0000259" key="13">
    <source>
        <dbReference type="PROSITE" id="PS50111"/>
    </source>
</evidence>
<dbReference type="GO" id="GO:0006935">
    <property type="term" value="P:chemotaxis"/>
    <property type="evidence" value="ECO:0007669"/>
    <property type="project" value="InterPro"/>
</dbReference>
<evidence type="ECO:0000256" key="6">
    <source>
        <dbReference type="ARBA" id="ARBA00023136"/>
    </source>
</evidence>
<feature type="coiled-coil region" evidence="10">
    <location>
        <begin position="355"/>
        <end position="385"/>
    </location>
</feature>
<keyword evidence="3" id="KW-0488">Methylation</keyword>
<keyword evidence="6 11" id="KW-0472">Membrane</keyword>
<feature type="signal peptide" evidence="12">
    <location>
        <begin position="1"/>
        <end position="32"/>
    </location>
</feature>
<dbReference type="InterPro" id="IPR004089">
    <property type="entry name" value="MCPsignal_dom"/>
</dbReference>
<protein>
    <submittedName>
        <fullName evidence="15">Chemotaxis protein</fullName>
    </submittedName>
</protein>
<evidence type="ECO:0000256" key="2">
    <source>
        <dbReference type="ARBA" id="ARBA00022475"/>
    </source>
</evidence>
<evidence type="ECO:0000256" key="4">
    <source>
        <dbReference type="ARBA" id="ARBA00022692"/>
    </source>
</evidence>
<dbReference type="PRINTS" id="PR00260">
    <property type="entry name" value="CHEMTRNSDUCR"/>
</dbReference>
<dbReference type="Gene3D" id="1.10.287.950">
    <property type="entry name" value="Methyl-accepting chemotaxis protein"/>
    <property type="match status" value="1"/>
</dbReference>
<evidence type="ECO:0000256" key="5">
    <source>
        <dbReference type="ARBA" id="ARBA00022989"/>
    </source>
</evidence>
<dbReference type="Pfam" id="PF00015">
    <property type="entry name" value="MCPsignal"/>
    <property type="match status" value="1"/>
</dbReference>
<feature type="domain" description="HAMP" evidence="14">
    <location>
        <begin position="295"/>
        <end position="349"/>
    </location>
</feature>
<keyword evidence="5 11" id="KW-1133">Transmembrane helix</keyword>
<dbReference type="SUPFAM" id="SSF58104">
    <property type="entry name" value="Methyl-accepting chemotaxis protein (MCP) signaling domain"/>
    <property type="match status" value="1"/>
</dbReference>
<dbReference type="FunFam" id="1.10.287.950:FF:000001">
    <property type="entry name" value="Methyl-accepting chemotaxis sensory transducer"/>
    <property type="match status" value="1"/>
</dbReference>
<evidence type="ECO:0000256" key="11">
    <source>
        <dbReference type="SAM" id="Phobius"/>
    </source>
</evidence>
<dbReference type="PROSITE" id="PS50885">
    <property type="entry name" value="HAMP"/>
    <property type="match status" value="1"/>
</dbReference>
<name>A0A0D0JEN1_9PSED</name>
<keyword evidence="12" id="KW-0732">Signal</keyword>
<dbReference type="SMART" id="SM00304">
    <property type="entry name" value="HAMP"/>
    <property type="match status" value="2"/>
</dbReference>
<dbReference type="CDD" id="cd11386">
    <property type="entry name" value="MCP_signal"/>
    <property type="match status" value="1"/>
</dbReference>
<proteinExistence type="inferred from homology"/>
<dbReference type="CDD" id="cd06225">
    <property type="entry name" value="HAMP"/>
    <property type="match status" value="1"/>
</dbReference>
<feature type="domain" description="Methyl-accepting transducer" evidence="13">
    <location>
        <begin position="354"/>
        <end position="590"/>
    </location>
</feature>
<evidence type="ECO:0000256" key="7">
    <source>
        <dbReference type="ARBA" id="ARBA00023224"/>
    </source>
</evidence>
<dbReference type="SMART" id="SM00283">
    <property type="entry name" value="MA"/>
    <property type="match status" value="1"/>
</dbReference>
<evidence type="ECO:0000256" key="8">
    <source>
        <dbReference type="ARBA" id="ARBA00029447"/>
    </source>
</evidence>
<dbReference type="PANTHER" id="PTHR32089:SF119">
    <property type="entry name" value="METHYL-ACCEPTING CHEMOTAXIS PROTEIN CTPL"/>
    <property type="match status" value="1"/>
</dbReference>